<dbReference type="Gene3D" id="2.40.50.140">
    <property type="entry name" value="Nucleic acid-binding proteins"/>
    <property type="match status" value="1"/>
</dbReference>
<proteinExistence type="predicted"/>
<dbReference type="Pfam" id="PF12172">
    <property type="entry name" value="zf-ChsH2"/>
    <property type="match status" value="1"/>
</dbReference>
<dbReference type="PANTHER" id="PTHR34075">
    <property type="entry name" value="BLR3430 PROTEIN"/>
    <property type="match status" value="1"/>
</dbReference>
<dbReference type="Pfam" id="PF01796">
    <property type="entry name" value="OB_ChsH2_C"/>
    <property type="match status" value="1"/>
</dbReference>
<dbReference type="InterPro" id="IPR052513">
    <property type="entry name" value="Thioester_dehydratase-like"/>
</dbReference>
<evidence type="ECO:0000259" key="2">
    <source>
        <dbReference type="Pfam" id="PF12172"/>
    </source>
</evidence>
<dbReference type="PANTHER" id="PTHR34075:SF4">
    <property type="entry name" value="DUF35 DOMAIN-CONTAINING PROTEIN"/>
    <property type="match status" value="1"/>
</dbReference>
<protein>
    <recommendedName>
        <fullName evidence="4">DUF35 domain-containing protein</fullName>
    </recommendedName>
</protein>
<dbReference type="SUPFAM" id="SSF50249">
    <property type="entry name" value="Nucleic acid-binding proteins"/>
    <property type="match status" value="1"/>
</dbReference>
<dbReference type="EMBL" id="BARS01004907">
    <property type="protein sequence ID" value="GAF84652.1"/>
    <property type="molecule type" value="Genomic_DNA"/>
</dbReference>
<organism evidence="3">
    <name type="scientific">marine sediment metagenome</name>
    <dbReference type="NCBI Taxonomy" id="412755"/>
    <lineage>
        <taxon>unclassified sequences</taxon>
        <taxon>metagenomes</taxon>
        <taxon>ecological metagenomes</taxon>
    </lineage>
</organism>
<dbReference type="Gene3D" id="6.10.30.10">
    <property type="match status" value="1"/>
</dbReference>
<feature type="domain" description="ChsH2 rubredoxin-like zinc ribbon" evidence="2">
    <location>
        <begin position="41"/>
        <end position="74"/>
    </location>
</feature>
<sequence>MGVEKVTQVAQTKPWCEQLGFAGDLLYGQYTYGIAGERFFREIKDNGKLMGTRCKKCHLLYLPPRIYCERCFSELEEWCEIEGKGRIHTYTVAYVDLDGMRLTEPVLLALVKFPGVYGGLVHRLGEVETKEVEIGMLVEMVLKPKEERIGSILDIKYFKPG</sequence>
<dbReference type="InterPro" id="IPR022002">
    <property type="entry name" value="ChsH2_Znr"/>
</dbReference>
<dbReference type="InterPro" id="IPR002878">
    <property type="entry name" value="ChsH2_C"/>
</dbReference>
<evidence type="ECO:0000313" key="3">
    <source>
        <dbReference type="EMBL" id="GAF84652.1"/>
    </source>
</evidence>
<accession>X0T8Y4</accession>
<name>X0T8Y4_9ZZZZ</name>
<comment type="caution">
    <text evidence="3">The sequence shown here is derived from an EMBL/GenBank/DDBJ whole genome shotgun (WGS) entry which is preliminary data.</text>
</comment>
<evidence type="ECO:0000259" key="1">
    <source>
        <dbReference type="Pfam" id="PF01796"/>
    </source>
</evidence>
<gene>
    <name evidence="3" type="ORF">S01H1_09603</name>
</gene>
<dbReference type="InterPro" id="IPR012340">
    <property type="entry name" value="NA-bd_OB-fold"/>
</dbReference>
<reference evidence="3" key="1">
    <citation type="journal article" date="2014" name="Front. Microbiol.">
        <title>High frequency of phylogenetically diverse reductive dehalogenase-homologous genes in deep subseafloor sedimentary metagenomes.</title>
        <authorList>
            <person name="Kawai M."/>
            <person name="Futagami T."/>
            <person name="Toyoda A."/>
            <person name="Takaki Y."/>
            <person name="Nishi S."/>
            <person name="Hori S."/>
            <person name="Arai W."/>
            <person name="Tsubouchi T."/>
            <person name="Morono Y."/>
            <person name="Uchiyama I."/>
            <person name="Ito T."/>
            <person name="Fujiyama A."/>
            <person name="Inagaki F."/>
            <person name="Takami H."/>
        </authorList>
    </citation>
    <scope>NUCLEOTIDE SEQUENCE</scope>
    <source>
        <strain evidence="3">Expedition CK06-06</strain>
    </source>
</reference>
<dbReference type="AlphaFoldDB" id="X0T8Y4"/>
<feature type="domain" description="ChsH2 C-terminal OB-fold" evidence="1">
    <location>
        <begin position="78"/>
        <end position="142"/>
    </location>
</feature>
<evidence type="ECO:0008006" key="4">
    <source>
        <dbReference type="Google" id="ProtNLM"/>
    </source>
</evidence>